<dbReference type="Proteomes" id="UP000494206">
    <property type="component" value="Unassembled WGS sequence"/>
</dbReference>
<dbReference type="EMBL" id="CADEPM010000013">
    <property type="protein sequence ID" value="CAB3411437.1"/>
    <property type="molecule type" value="Genomic_DNA"/>
</dbReference>
<evidence type="ECO:0000256" key="1">
    <source>
        <dbReference type="SAM" id="MobiDB-lite"/>
    </source>
</evidence>
<dbReference type="OrthoDB" id="6146649at2759"/>
<keyword evidence="3" id="KW-1185">Reference proteome</keyword>
<evidence type="ECO:0000313" key="3">
    <source>
        <dbReference type="Proteomes" id="UP000494206"/>
    </source>
</evidence>
<evidence type="ECO:0000313" key="2">
    <source>
        <dbReference type="EMBL" id="CAB3411437.1"/>
    </source>
</evidence>
<proteinExistence type="predicted"/>
<dbReference type="AlphaFoldDB" id="A0A8S1FEB8"/>
<evidence type="ECO:0008006" key="4">
    <source>
        <dbReference type="Google" id="ProtNLM"/>
    </source>
</evidence>
<protein>
    <recommendedName>
        <fullName evidence="4">CS domain-containing protein</fullName>
    </recommendedName>
</protein>
<feature type="region of interest" description="Disordered" evidence="1">
    <location>
        <begin position="1"/>
        <end position="27"/>
    </location>
</feature>
<sequence length="131" mass="14897">MESSSRSWKDQDPTTAPGPLGTRLDDSPTSLEIQLVVPGIRAKSFYRASNTDVHIKSDPFSMSCTVEIVKVDKKKRPPEKSILDRRYYKIERFPGEIADISFKLKKNCCVLTVKKKSPQSWENQLSQFGMT</sequence>
<reference evidence="2 3" key="1">
    <citation type="submission" date="2020-04" db="EMBL/GenBank/DDBJ databases">
        <authorList>
            <person name="Laetsch R D."/>
            <person name="Stevens L."/>
            <person name="Kumar S."/>
            <person name="Blaxter L. M."/>
        </authorList>
    </citation>
    <scope>NUCLEOTIDE SEQUENCE [LARGE SCALE GENOMIC DNA]</scope>
</reference>
<comment type="caution">
    <text evidence="2">The sequence shown here is derived from an EMBL/GenBank/DDBJ whole genome shotgun (WGS) entry which is preliminary data.</text>
</comment>
<name>A0A8S1FEB8_9PELO</name>
<gene>
    <name evidence="2" type="ORF">CBOVIS_LOCUS12829</name>
</gene>
<accession>A0A8S1FEB8</accession>
<organism evidence="2 3">
    <name type="scientific">Caenorhabditis bovis</name>
    <dbReference type="NCBI Taxonomy" id="2654633"/>
    <lineage>
        <taxon>Eukaryota</taxon>
        <taxon>Metazoa</taxon>
        <taxon>Ecdysozoa</taxon>
        <taxon>Nematoda</taxon>
        <taxon>Chromadorea</taxon>
        <taxon>Rhabditida</taxon>
        <taxon>Rhabditina</taxon>
        <taxon>Rhabditomorpha</taxon>
        <taxon>Rhabditoidea</taxon>
        <taxon>Rhabditidae</taxon>
        <taxon>Peloderinae</taxon>
        <taxon>Caenorhabditis</taxon>
    </lineage>
</organism>